<evidence type="ECO:0000256" key="2">
    <source>
        <dbReference type="ARBA" id="ARBA00023125"/>
    </source>
</evidence>
<keyword evidence="9" id="KW-1185">Reference proteome</keyword>
<feature type="domain" description="Sporulation regulator WhiA C-terminal" evidence="5">
    <location>
        <begin position="226"/>
        <end position="309"/>
    </location>
</feature>
<organism evidence="8 9">
    <name type="scientific">Blautia faecicola</name>
    <dbReference type="NCBI Taxonomy" id="2509240"/>
    <lineage>
        <taxon>Bacteria</taxon>
        <taxon>Bacillati</taxon>
        <taxon>Bacillota</taxon>
        <taxon>Clostridia</taxon>
        <taxon>Lachnospirales</taxon>
        <taxon>Lachnospiraceae</taxon>
        <taxon>Blautia</taxon>
    </lineage>
</organism>
<keyword evidence="3 4" id="KW-0131">Cell cycle</keyword>
<evidence type="ECO:0000313" key="8">
    <source>
        <dbReference type="EMBL" id="RXS75917.1"/>
    </source>
</evidence>
<evidence type="ECO:0000313" key="9">
    <source>
        <dbReference type="Proteomes" id="UP000290106"/>
    </source>
</evidence>
<dbReference type="OrthoDB" id="401278at2"/>
<evidence type="ECO:0000256" key="1">
    <source>
        <dbReference type="ARBA" id="ARBA00022618"/>
    </source>
</evidence>
<evidence type="ECO:0000259" key="6">
    <source>
        <dbReference type="Pfam" id="PF10298"/>
    </source>
</evidence>
<dbReference type="InterPro" id="IPR003802">
    <property type="entry name" value="Sporulation_regulator_WhiA"/>
</dbReference>
<dbReference type="RefSeq" id="WP_129258353.1">
    <property type="nucleotide sequence ID" value="NZ_JBGKFY010000003.1"/>
</dbReference>
<dbReference type="Proteomes" id="UP000290106">
    <property type="component" value="Unassembled WGS sequence"/>
</dbReference>
<keyword evidence="1 4" id="KW-0132">Cell division</keyword>
<dbReference type="InterPro" id="IPR018478">
    <property type="entry name" value="Sporu_reg_WhiA_N_dom"/>
</dbReference>
<dbReference type="PANTHER" id="PTHR37307:SF1">
    <property type="entry name" value="CELL DIVISION PROTEIN WHIA-RELATED"/>
    <property type="match status" value="1"/>
</dbReference>
<dbReference type="Gene3D" id="3.10.28.10">
    <property type="entry name" value="Homing endonucleases"/>
    <property type="match status" value="1"/>
</dbReference>
<dbReference type="Pfam" id="PF10298">
    <property type="entry name" value="WhiA_N"/>
    <property type="match status" value="1"/>
</dbReference>
<dbReference type="InterPro" id="IPR023054">
    <property type="entry name" value="Sporulation_regulator_WhiA_C"/>
</dbReference>
<dbReference type="NCBIfam" id="TIGR00647">
    <property type="entry name" value="DNA_bind_WhiA"/>
    <property type="match status" value="1"/>
</dbReference>
<dbReference type="GO" id="GO:0003677">
    <property type="term" value="F:DNA binding"/>
    <property type="evidence" value="ECO:0007669"/>
    <property type="project" value="UniProtKB-UniRule"/>
</dbReference>
<comment type="function">
    <text evidence="4">Involved in cell division and chromosome segregation.</text>
</comment>
<keyword evidence="2 4" id="KW-0238">DNA-binding</keyword>
<protein>
    <recommendedName>
        <fullName evidence="4">Probable cell division protein WhiA</fullName>
    </recommendedName>
</protein>
<dbReference type="EMBL" id="SDKC01000001">
    <property type="protein sequence ID" value="RXS75917.1"/>
    <property type="molecule type" value="Genomic_DNA"/>
</dbReference>
<evidence type="ECO:0000256" key="3">
    <source>
        <dbReference type="ARBA" id="ARBA00023306"/>
    </source>
</evidence>
<comment type="similarity">
    <text evidence="4">Belongs to the WhiA family.</text>
</comment>
<dbReference type="InterPro" id="IPR039518">
    <property type="entry name" value="WhiA_LAGLIDADG_dom"/>
</dbReference>
<proteinExistence type="inferred from homology"/>
<name>A0A4Q1RJG9_9FIRM</name>
<dbReference type="PANTHER" id="PTHR37307">
    <property type="entry name" value="CELL DIVISION PROTEIN WHIA-RELATED"/>
    <property type="match status" value="1"/>
</dbReference>
<evidence type="ECO:0000259" key="7">
    <source>
        <dbReference type="Pfam" id="PF14527"/>
    </source>
</evidence>
<feature type="domain" description="WhiA LAGLIDADG-like" evidence="7">
    <location>
        <begin position="132"/>
        <end position="222"/>
    </location>
</feature>
<dbReference type="GO" id="GO:0051301">
    <property type="term" value="P:cell division"/>
    <property type="evidence" value="ECO:0007669"/>
    <property type="project" value="UniProtKB-UniRule"/>
</dbReference>
<evidence type="ECO:0000259" key="5">
    <source>
        <dbReference type="Pfam" id="PF02650"/>
    </source>
</evidence>
<dbReference type="Pfam" id="PF02650">
    <property type="entry name" value="HTH_WhiA"/>
    <property type="match status" value="1"/>
</dbReference>
<evidence type="ECO:0000256" key="4">
    <source>
        <dbReference type="HAMAP-Rule" id="MF_01420"/>
    </source>
</evidence>
<sequence>MSFSSKVKEELSRQISTARHCQIAEIAAILSVCGQVSISANDHFRVIVHTENVSVARKYFTLIEKTFNIEAVIHVRKNVYLKKSNVYRVEVSSHEDTVRILQATKFMSPEQEIADDLSVMSRLVIQKECCKRAFLRGTFLAAGSISDPEKGYHLEIVCSTQERAEQIQSIMREFELDARIVARKKSQVVYLKEGSQIVEFLGLVEAGISLMDLENIRIRKEISNNINRKVNCETANIGKTVSAAVKQIEDIRYIETHVGFSQLTEELEETAVCRLRYPEATLKELGEMMSPPVGKSGVNHRLRKLGRIADELRENKEDYND</sequence>
<dbReference type="Pfam" id="PF14527">
    <property type="entry name" value="LAGLIDADG_WhiA"/>
    <property type="match status" value="1"/>
</dbReference>
<gene>
    <name evidence="4 8" type="primary">whiA</name>
    <name evidence="8" type="ORF">ETP43_12340</name>
</gene>
<dbReference type="InterPro" id="IPR027434">
    <property type="entry name" value="Homing_endonucl"/>
</dbReference>
<accession>A0A4Q1RJG9</accession>
<reference evidence="8 9" key="1">
    <citation type="submission" date="2019-01" db="EMBL/GenBank/DDBJ databases">
        <title>Blautia sp. nov. KGMB01111 isolated human feces.</title>
        <authorList>
            <person name="Park J.-E."/>
            <person name="Kim J.-S."/>
            <person name="Park S.-H."/>
        </authorList>
    </citation>
    <scope>NUCLEOTIDE SEQUENCE [LARGE SCALE GENOMIC DNA]</scope>
    <source>
        <strain evidence="8 9">KGMB01111</strain>
    </source>
</reference>
<dbReference type="GO" id="GO:0043937">
    <property type="term" value="P:regulation of sporulation"/>
    <property type="evidence" value="ECO:0007669"/>
    <property type="project" value="InterPro"/>
</dbReference>
<dbReference type="AlphaFoldDB" id="A0A4Q1RJG9"/>
<dbReference type="HAMAP" id="MF_01420">
    <property type="entry name" value="HTH_type_WhiA"/>
    <property type="match status" value="1"/>
</dbReference>
<feature type="domain" description="Sporulation transcription regulator WhiA N-terminal" evidence="6">
    <location>
        <begin position="19"/>
        <end position="106"/>
    </location>
</feature>
<dbReference type="SUPFAM" id="SSF55608">
    <property type="entry name" value="Homing endonucleases"/>
    <property type="match status" value="1"/>
</dbReference>
<comment type="caution">
    <text evidence="8">The sequence shown here is derived from an EMBL/GenBank/DDBJ whole genome shotgun (WGS) entry which is preliminary data.</text>
</comment>